<proteinExistence type="predicted"/>
<sequence>MDYRPLEIEDRDRVEKCRDPQLNPFTALTFTSLFTWRKEYGLEIAGDEDYFVIRSRHDNSYFCPCGDGNKCKRFIEENVKAGESVLYLTQEQAEALGGGWEIRKRDDLSEYICATPALALKEGFHMSHSFKDKCRQYKKRHPYEARLMTKADLPLIIDIAQKWEEADPEGAGDLQVLQEEISSFGEVTLNGVMITAENGDHAFIMGYENTPEMFTMTMVKHDLTLPLLMTPVCVHELACALVDKYPYINLEEDLGLEGLRRSKLLYSPIKQLEVYEAVRK</sequence>
<protein>
    <submittedName>
        <fullName evidence="1">DUF2156 domain-containing protein</fullName>
    </submittedName>
</protein>
<name>A0AC61N2X3_9FIRM</name>
<dbReference type="Proteomes" id="UP000682782">
    <property type="component" value="Chromosome"/>
</dbReference>
<reference evidence="1" key="1">
    <citation type="submission" date="2021-01" db="EMBL/GenBank/DDBJ databases">
        <title>Complete genome sequence of Clostridiales bacterium R-7.</title>
        <authorList>
            <person name="Mahoney-Kurpe S.C."/>
            <person name="Palevich N."/>
            <person name="Koike S."/>
            <person name="Moon C.D."/>
            <person name="Attwood G.T."/>
        </authorList>
    </citation>
    <scope>NUCLEOTIDE SEQUENCE</scope>
    <source>
        <strain evidence="1">R-7</strain>
    </source>
</reference>
<keyword evidence="2" id="KW-1185">Reference proteome</keyword>
<evidence type="ECO:0000313" key="1">
    <source>
        <dbReference type="EMBL" id="QUC68174.1"/>
    </source>
</evidence>
<gene>
    <name evidence="1" type="ORF">JYE49_05635</name>
</gene>
<accession>A0AC61N2X3</accession>
<evidence type="ECO:0000313" key="2">
    <source>
        <dbReference type="Proteomes" id="UP000682782"/>
    </source>
</evidence>
<dbReference type="EMBL" id="CP068393">
    <property type="protein sequence ID" value="QUC68174.1"/>
    <property type="molecule type" value="Genomic_DNA"/>
</dbReference>
<organism evidence="1 2">
    <name type="scientific">Aristaeella hokkaidonensis</name>
    <dbReference type="NCBI Taxonomy" id="3046382"/>
    <lineage>
        <taxon>Bacteria</taxon>
        <taxon>Bacillati</taxon>
        <taxon>Bacillota</taxon>
        <taxon>Clostridia</taxon>
        <taxon>Eubacteriales</taxon>
        <taxon>Aristaeellaceae</taxon>
        <taxon>Aristaeella</taxon>
    </lineage>
</organism>